<evidence type="ECO:0000313" key="2">
    <source>
        <dbReference type="Proteomes" id="UP001596183"/>
    </source>
</evidence>
<accession>A0ABW0XV89</accession>
<dbReference type="PANTHER" id="PTHR42877">
    <property type="entry name" value="L-ORNITHINE N(5)-MONOOXYGENASE-RELATED"/>
    <property type="match status" value="1"/>
</dbReference>
<dbReference type="PRINTS" id="PR00411">
    <property type="entry name" value="PNDRDTASEI"/>
</dbReference>
<sequence>MPSRNYLECAVECADVNALRMALYQATRDPEIAAVTPQRAFGPVGDTVVFSPDDIALIRAKAVDYLLTEPDEAALPVPSREEIVDLLQMAEARELGPDDLIMRHHIPAFTDMPFQAQWTGEKRAPHDYHVAIVGAGFAGIAMGVQLAQLGVPFTIYERRAEVGGVWSINTYPDVRVDTLSFSYEYSFEKKYPWTEYFARQADVRAYLDYVARKYGVHEHIRFGSDVQVARFDGATQRWTLTVHGEDSSADVTANVVVAASGVFATPRDLPVEGASGFTGEIVHTARWSNDVEFAGRKVAIIGNGSTGVQLLSKVAEKAESVTVYQRTPQWISPRAHYGAPIAGELQWLIQHMPYYWNWNKYAAGLGTIDLRNVLMPDEEWIANGGAVSERNDMLRELLVGYISHQVDGRQDLIDRLVPDYPPMTRRPVVDNHWYASLTRNNVELVTTPIDRMTGTAIVTADGRARDAELVIAAVGFQTEKYIWPTQYHGPDGATLEDVWAARGAQAHLGMTVPGFPNLFMLYGPNSQPVASGSGLPVWFEIWTGYIAQCIVGMIEHGRSAMAVRQDVFEDFNDRLHEEAQKLIYLSPSSAIEKNYYVNAFGRLQMSAPWNGEKFYEMCAGPEDSHFHFTPAVEQ</sequence>
<dbReference type="SUPFAM" id="SSF51905">
    <property type="entry name" value="FAD/NAD(P)-binding domain"/>
    <property type="match status" value="2"/>
</dbReference>
<dbReference type="InterPro" id="IPR036188">
    <property type="entry name" value="FAD/NAD-bd_sf"/>
</dbReference>
<dbReference type="EC" id="1.14.13.-" evidence="1"/>
<dbReference type="InterPro" id="IPR051209">
    <property type="entry name" value="FAD-bind_Monooxygenase_sf"/>
</dbReference>
<dbReference type="PANTHER" id="PTHR42877:SF4">
    <property type="entry name" value="FAD_NAD(P)-BINDING DOMAIN-CONTAINING PROTEIN-RELATED"/>
    <property type="match status" value="1"/>
</dbReference>
<gene>
    <name evidence="1" type="ORF">ACFP2V_30700</name>
</gene>
<dbReference type="RefSeq" id="WP_055628895.1">
    <property type="nucleotide sequence ID" value="NZ_JBHSPC010000107.1"/>
</dbReference>
<organism evidence="1 2">
    <name type="scientific">Streptomyces incanus</name>
    <dbReference type="NCBI Taxonomy" id="887453"/>
    <lineage>
        <taxon>Bacteria</taxon>
        <taxon>Bacillati</taxon>
        <taxon>Actinomycetota</taxon>
        <taxon>Actinomycetes</taxon>
        <taxon>Kitasatosporales</taxon>
        <taxon>Streptomycetaceae</taxon>
        <taxon>Streptomyces</taxon>
    </lineage>
</organism>
<keyword evidence="1" id="KW-0560">Oxidoreductase</keyword>
<keyword evidence="1" id="KW-0503">Monooxygenase</keyword>
<dbReference type="Gene3D" id="3.50.50.60">
    <property type="entry name" value="FAD/NAD(P)-binding domain"/>
    <property type="match status" value="2"/>
</dbReference>
<comment type="caution">
    <text evidence="1">The sequence shown here is derived from an EMBL/GenBank/DDBJ whole genome shotgun (WGS) entry which is preliminary data.</text>
</comment>
<proteinExistence type="predicted"/>
<dbReference type="Proteomes" id="UP001596183">
    <property type="component" value="Unassembled WGS sequence"/>
</dbReference>
<name>A0ABW0XV89_9ACTN</name>
<dbReference type="PRINTS" id="PR00368">
    <property type="entry name" value="FADPNR"/>
</dbReference>
<dbReference type="Pfam" id="PF13738">
    <property type="entry name" value="Pyr_redox_3"/>
    <property type="match status" value="1"/>
</dbReference>
<dbReference type="GO" id="GO:0004497">
    <property type="term" value="F:monooxygenase activity"/>
    <property type="evidence" value="ECO:0007669"/>
    <property type="project" value="UniProtKB-KW"/>
</dbReference>
<keyword evidence="2" id="KW-1185">Reference proteome</keyword>
<protein>
    <submittedName>
        <fullName evidence="1">Flavin-containing monooxygenase</fullName>
        <ecNumber evidence="1">1.14.13.-</ecNumber>
    </submittedName>
</protein>
<dbReference type="EMBL" id="JBHSPC010000107">
    <property type="protein sequence ID" value="MFC5674286.1"/>
    <property type="molecule type" value="Genomic_DNA"/>
</dbReference>
<evidence type="ECO:0000313" key="1">
    <source>
        <dbReference type="EMBL" id="MFC5674286.1"/>
    </source>
</evidence>
<reference evidence="2" key="1">
    <citation type="journal article" date="2019" name="Int. J. Syst. Evol. Microbiol.">
        <title>The Global Catalogue of Microorganisms (GCM) 10K type strain sequencing project: providing services to taxonomists for standard genome sequencing and annotation.</title>
        <authorList>
            <consortium name="The Broad Institute Genomics Platform"/>
            <consortium name="The Broad Institute Genome Sequencing Center for Infectious Disease"/>
            <person name="Wu L."/>
            <person name="Ma J."/>
        </authorList>
    </citation>
    <scope>NUCLEOTIDE SEQUENCE [LARGE SCALE GENOMIC DNA]</scope>
    <source>
        <strain evidence="2">JCM 13852</strain>
    </source>
</reference>